<dbReference type="Gene3D" id="2.40.50.100">
    <property type="match status" value="1"/>
</dbReference>
<name>A0A1A9AU72_PLESH</name>
<feature type="domain" description="CzcB-like barrel-sandwich hybrid" evidence="4">
    <location>
        <begin position="70"/>
        <end position="196"/>
    </location>
</feature>
<dbReference type="Proteomes" id="UP000664658">
    <property type="component" value="Unassembled WGS sequence"/>
</dbReference>
<gene>
    <name evidence="5" type="ORF">J2R62_03945</name>
</gene>
<evidence type="ECO:0000259" key="4">
    <source>
        <dbReference type="Pfam" id="PF25973"/>
    </source>
</evidence>
<dbReference type="NCBIfam" id="TIGR01730">
    <property type="entry name" value="RND_mfp"/>
    <property type="match status" value="1"/>
</dbReference>
<evidence type="ECO:0000259" key="2">
    <source>
        <dbReference type="Pfam" id="PF25954"/>
    </source>
</evidence>
<dbReference type="EMBL" id="JAFNAA010000003">
    <property type="protein sequence ID" value="MBO1107381.1"/>
    <property type="molecule type" value="Genomic_DNA"/>
</dbReference>
<dbReference type="FunFam" id="2.40.30.170:FF:000010">
    <property type="entry name" value="Efflux RND transporter periplasmic adaptor subunit"/>
    <property type="match status" value="1"/>
</dbReference>
<dbReference type="Pfam" id="PF25954">
    <property type="entry name" value="Beta-barrel_RND_2"/>
    <property type="match status" value="1"/>
</dbReference>
<dbReference type="PANTHER" id="PTHR30469:SF11">
    <property type="entry name" value="BLL4320 PROTEIN"/>
    <property type="match status" value="1"/>
</dbReference>
<sequence>MKKWVAGMLLLVIVLLGSVIGFNIFKQHMIANALANRPEPDYPVTAVDVKATDWTPTIEAIGFIDPNQGVNVSTQTAGLIKQINFQSGDKVQAGQVLVQLDDSVEVANLQASQAKLPAVRATYQRYLELSKTKFVSKSNLDEAKANYESLLAQIDSLKATIAHYKIRAPFSGIVGIRNVNLGQYLQPGTNIVRLEDVSVMKLRFTVPQTEISRIHTGQPIDIYVDAYPKVPFSGQITAIEPAVTAQSGLIEVQADIPNNDGRLRSGMFAQAKIILPTLKDQIVIPQTAVAFTLYGETVYVLKEKDGVLRAAQLTVKAGDRRGDSVHILDGLQAGERLVTTGQVRLSNDSKVHVVNDDPLVVPAQPPML</sequence>
<comment type="caution">
    <text evidence="5">The sequence shown here is derived from an EMBL/GenBank/DDBJ whole genome shotgun (WGS) entry which is preliminary data.</text>
</comment>
<evidence type="ECO:0000259" key="3">
    <source>
        <dbReference type="Pfam" id="PF25967"/>
    </source>
</evidence>
<dbReference type="InterPro" id="IPR058627">
    <property type="entry name" value="MdtA-like_C"/>
</dbReference>
<feature type="domain" description="CusB-like beta-barrel" evidence="2">
    <location>
        <begin position="203"/>
        <end position="273"/>
    </location>
</feature>
<reference evidence="5" key="1">
    <citation type="submission" date="2021-03" db="EMBL/GenBank/DDBJ databases">
        <title>Plesiomonas shigelloides zfcc0051, isolated from zebrafish feces.</title>
        <authorList>
            <person name="Vanderhoek Z."/>
            <person name="Gaulke C."/>
        </authorList>
    </citation>
    <scope>NUCLEOTIDE SEQUENCE</scope>
    <source>
        <strain evidence="5">Zfcc0051</strain>
    </source>
</reference>
<dbReference type="InterPro" id="IPR058792">
    <property type="entry name" value="Beta-barrel_RND_2"/>
</dbReference>
<dbReference type="AlphaFoldDB" id="A0A1A9AU72"/>
<dbReference type="GO" id="GO:0015562">
    <property type="term" value="F:efflux transmembrane transporter activity"/>
    <property type="evidence" value="ECO:0007669"/>
    <property type="project" value="TreeGrafter"/>
</dbReference>
<dbReference type="KEGG" id="pshi:SAMEA2665130_0103"/>
<dbReference type="Pfam" id="PF25973">
    <property type="entry name" value="BSH_CzcB"/>
    <property type="match status" value="1"/>
</dbReference>
<dbReference type="PANTHER" id="PTHR30469">
    <property type="entry name" value="MULTIDRUG RESISTANCE PROTEIN MDTA"/>
    <property type="match status" value="1"/>
</dbReference>
<dbReference type="Gene3D" id="2.40.420.20">
    <property type="match status" value="1"/>
</dbReference>
<protein>
    <submittedName>
        <fullName evidence="5">Efflux RND transporter periplasmic adaptor subunit</fullName>
    </submittedName>
</protein>
<dbReference type="Gene3D" id="1.10.287.470">
    <property type="entry name" value="Helix hairpin bin"/>
    <property type="match status" value="1"/>
</dbReference>
<organism evidence="5 6">
    <name type="scientific">Plesiomonas shigelloides</name>
    <name type="common">Aeromonas shigelloides</name>
    <dbReference type="NCBI Taxonomy" id="703"/>
    <lineage>
        <taxon>Bacteria</taxon>
        <taxon>Pseudomonadati</taxon>
        <taxon>Pseudomonadota</taxon>
        <taxon>Gammaproteobacteria</taxon>
        <taxon>Enterobacterales</taxon>
        <taxon>Enterobacteriaceae</taxon>
        <taxon>Plesiomonas</taxon>
    </lineage>
</organism>
<dbReference type="Gene3D" id="2.40.30.170">
    <property type="match status" value="1"/>
</dbReference>
<evidence type="ECO:0000256" key="1">
    <source>
        <dbReference type="ARBA" id="ARBA00009477"/>
    </source>
</evidence>
<proteinExistence type="inferred from homology"/>
<comment type="similarity">
    <text evidence="1">Belongs to the membrane fusion protein (MFP) (TC 8.A.1) family.</text>
</comment>
<feature type="domain" description="Multidrug resistance protein MdtA-like C-terminal permuted SH3" evidence="3">
    <location>
        <begin position="282"/>
        <end position="341"/>
    </location>
</feature>
<dbReference type="InterPro" id="IPR006143">
    <property type="entry name" value="RND_pump_MFP"/>
</dbReference>
<dbReference type="InterPro" id="IPR058647">
    <property type="entry name" value="BSH_CzcB-like"/>
</dbReference>
<dbReference type="RefSeq" id="WP_010862903.1">
    <property type="nucleotide sequence ID" value="NZ_CP027852.1"/>
</dbReference>
<dbReference type="GO" id="GO:1990281">
    <property type="term" value="C:efflux pump complex"/>
    <property type="evidence" value="ECO:0007669"/>
    <property type="project" value="TreeGrafter"/>
</dbReference>
<evidence type="ECO:0000313" key="6">
    <source>
        <dbReference type="Proteomes" id="UP000664658"/>
    </source>
</evidence>
<dbReference type="Pfam" id="PF25967">
    <property type="entry name" value="RND-MFP_C"/>
    <property type="match status" value="1"/>
</dbReference>
<dbReference type="SUPFAM" id="SSF111369">
    <property type="entry name" value="HlyD-like secretion proteins"/>
    <property type="match status" value="1"/>
</dbReference>
<accession>A0A1A9AU72</accession>
<evidence type="ECO:0000313" key="5">
    <source>
        <dbReference type="EMBL" id="MBO1107381.1"/>
    </source>
</evidence>
<dbReference type="GeneID" id="69704944"/>